<keyword evidence="7" id="KW-0288">FMN</keyword>
<evidence type="ECO:0000256" key="5">
    <source>
        <dbReference type="ARBA" id="ARBA00022606"/>
    </source>
</evidence>
<dbReference type="Proteomes" id="UP000187266">
    <property type="component" value="Chromosome"/>
</dbReference>
<dbReference type="Gene3D" id="3.40.50.2300">
    <property type="match status" value="1"/>
</dbReference>
<keyword evidence="9" id="KW-0677">Repeat</keyword>
<dbReference type="NCBIfam" id="TIGR00229">
    <property type="entry name" value="sensory_box"/>
    <property type="match status" value="1"/>
</dbReference>
<evidence type="ECO:0000256" key="14">
    <source>
        <dbReference type="ARBA" id="ARBA00023026"/>
    </source>
</evidence>
<dbReference type="InterPro" id="IPR011006">
    <property type="entry name" value="CheY-like_superfamily"/>
</dbReference>
<dbReference type="Gene3D" id="2.10.70.100">
    <property type="match status" value="1"/>
</dbReference>
<dbReference type="EC" id="2.7.13.3" evidence="2"/>
<dbReference type="RefSeq" id="WP_076979576.1">
    <property type="nucleotide sequence ID" value="NZ_CP019124.1"/>
</dbReference>
<sequence length="478" mass="53187">MTGQDDQRGTVGTKGAEAGRNDRRVRILLDHLDQEVGLWQLNVADGTAWRNLRHDQIFGYDEVLPEWTFEIFLEHVVAQDRDKVRTLFQTAVENSQHWSFECKIIRADGDEGWIRAHGEPVRDPESGEQFLLGSVFDISRLRRAEEQTRLLKAELNHRERNLLGMLRAMVQLTAERATGVKAFAKVLGDRLAALGRTHDLFVSRGSFPVPLVQIVRAEMAAMDIRPDRFTIEGDTDFALHSKTAESATLVLHELVTNARQHGAFSTNKGRVRISIESRKEGVARIIWTEVWGPRVARPTEYGFGARILDTALGQDGTVKMDYKPDGLVCTIDLVASRPRPTMDVARTTVMPVEMPDLKGKRVMVLEDEALIALSLEMTLTDEGVVVLGPFSSVDDAKAAMKGEVDAAILDVNLGRDTSLDVAQTLTTRGVPFVFLTGDGDWHRVANTFPDVPVLEKPIREVDVVVSLGRVLKKAAGRK</sequence>
<evidence type="ECO:0000256" key="12">
    <source>
        <dbReference type="ARBA" id="ARBA00022840"/>
    </source>
</evidence>
<dbReference type="InterPro" id="IPR036890">
    <property type="entry name" value="HATPase_C_sf"/>
</dbReference>
<comment type="catalytic activity">
    <reaction evidence="1">
        <text>ATP + protein L-histidine = ADP + protein N-phospho-L-histidine.</text>
        <dbReference type="EC" id="2.7.13.3"/>
    </reaction>
</comment>
<dbReference type="InterPro" id="IPR001610">
    <property type="entry name" value="PAC"/>
</dbReference>
<dbReference type="SMART" id="SM00911">
    <property type="entry name" value="HWE_HK"/>
    <property type="match status" value="1"/>
</dbReference>
<evidence type="ECO:0000256" key="7">
    <source>
        <dbReference type="ARBA" id="ARBA00022643"/>
    </source>
</evidence>
<dbReference type="CDD" id="cd00130">
    <property type="entry name" value="PAS"/>
    <property type="match status" value="1"/>
</dbReference>
<dbReference type="GO" id="GO:0000160">
    <property type="term" value="P:phosphorelay signal transduction system"/>
    <property type="evidence" value="ECO:0007669"/>
    <property type="project" value="InterPro"/>
</dbReference>
<evidence type="ECO:0000256" key="6">
    <source>
        <dbReference type="ARBA" id="ARBA00022630"/>
    </source>
</evidence>
<evidence type="ECO:0000256" key="2">
    <source>
        <dbReference type="ARBA" id="ARBA00012438"/>
    </source>
</evidence>
<organism evidence="16 17">
    <name type="scientific">Brevirhabdus pacifica</name>
    <dbReference type="NCBI Taxonomy" id="1267768"/>
    <lineage>
        <taxon>Bacteria</taxon>
        <taxon>Pseudomonadati</taxon>
        <taxon>Pseudomonadota</taxon>
        <taxon>Alphaproteobacteria</taxon>
        <taxon>Rhodobacterales</taxon>
        <taxon>Paracoccaceae</taxon>
        <taxon>Brevirhabdus</taxon>
    </lineage>
</organism>
<dbReference type="PROSITE" id="PS50113">
    <property type="entry name" value="PAC"/>
    <property type="match status" value="1"/>
</dbReference>
<evidence type="ECO:0000256" key="13">
    <source>
        <dbReference type="ARBA" id="ARBA00022991"/>
    </source>
</evidence>
<keyword evidence="11" id="KW-0418">Kinase</keyword>
<dbReference type="PANTHER" id="PTHR41523:SF8">
    <property type="entry name" value="ETHYLENE RESPONSE SENSOR PROTEIN"/>
    <property type="match status" value="1"/>
</dbReference>
<evidence type="ECO:0000256" key="4">
    <source>
        <dbReference type="ARBA" id="ARBA00022553"/>
    </source>
</evidence>
<protein>
    <recommendedName>
        <fullName evidence="2">histidine kinase</fullName>
        <ecNumber evidence="2">2.7.13.3</ecNumber>
    </recommendedName>
</protein>
<dbReference type="SUPFAM" id="SSF52172">
    <property type="entry name" value="CheY-like"/>
    <property type="match status" value="1"/>
</dbReference>
<dbReference type="SUPFAM" id="SSF55785">
    <property type="entry name" value="PYP-like sensor domain (PAS domain)"/>
    <property type="match status" value="1"/>
</dbReference>
<keyword evidence="8" id="KW-0808">Transferase</keyword>
<dbReference type="GO" id="GO:0009881">
    <property type="term" value="F:photoreceptor activity"/>
    <property type="evidence" value="ECO:0007669"/>
    <property type="project" value="UniProtKB-KW"/>
</dbReference>
<dbReference type="PANTHER" id="PTHR41523">
    <property type="entry name" value="TWO-COMPONENT SYSTEM SENSOR PROTEIN"/>
    <property type="match status" value="1"/>
</dbReference>
<dbReference type="InterPro" id="IPR000014">
    <property type="entry name" value="PAS"/>
</dbReference>
<dbReference type="Pfam" id="PF07536">
    <property type="entry name" value="HWE_HK"/>
    <property type="match status" value="1"/>
</dbReference>
<gene>
    <name evidence="16" type="ORF">BV394_07365</name>
</gene>
<dbReference type="InterPro" id="IPR001789">
    <property type="entry name" value="Sig_transdc_resp-reg_receiver"/>
</dbReference>
<dbReference type="InterPro" id="IPR011102">
    <property type="entry name" value="Sig_transdc_His_kinase_HWE"/>
</dbReference>
<keyword evidence="10" id="KW-0547">Nucleotide-binding</keyword>
<dbReference type="Gene3D" id="3.30.450.20">
    <property type="entry name" value="PAS domain"/>
    <property type="match status" value="1"/>
</dbReference>
<evidence type="ECO:0000256" key="1">
    <source>
        <dbReference type="ARBA" id="ARBA00000085"/>
    </source>
</evidence>
<dbReference type="STRING" id="1267768.BV394_07365"/>
<keyword evidence="4" id="KW-0597">Phosphoprotein</keyword>
<dbReference type="PROSITE" id="PS50110">
    <property type="entry name" value="RESPONSE_REGULATORY"/>
    <property type="match status" value="1"/>
</dbReference>
<dbReference type="GO" id="GO:0005524">
    <property type="term" value="F:ATP binding"/>
    <property type="evidence" value="ECO:0007669"/>
    <property type="project" value="UniProtKB-KW"/>
</dbReference>
<dbReference type="InterPro" id="IPR035965">
    <property type="entry name" value="PAS-like_dom_sf"/>
</dbReference>
<reference evidence="16 17" key="1">
    <citation type="submission" date="2017-01" db="EMBL/GenBank/DDBJ databases">
        <title>Genomic analysis of Xuhuaishuia manganoxidans DY6-4.</title>
        <authorList>
            <person name="Wang X."/>
        </authorList>
    </citation>
    <scope>NUCLEOTIDE SEQUENCE [LARGE SCALE GENOMIC DNA]</scope>
    <source>
        <strain evidence="16 17">DY6-4</strain>
    </source>
</reference>
<keyword evidence="3" id="KW-0600">Photoreceptor protein</keyword>
<evidence type="ECO:0000256" key="3">
    <source>
        <dbReference type="ARBA" id="ARBA00022543"/>
    </source>
</evidence>
<dbReference type="InterPro" id="IPR013655">
    <property type="entry name" value="PAS_fold_3"/>
</dbReference>
<dbReference type="GO" id="GO:0004673">
    <property type="term" value="F:protein histidine kinase activity"/>
    <property type="evidence" value="ECO:0007669"/>
    <property type="project" value="UniProtKB-EC"/>
</dbReference>
<dbReference type="AlphaFoldDB" id="A0A1U7DI37"/>
<evidence type="ECO:0000256" key="9">
    <source>
        <dbReference type="ARBA" id="ARBA00022737"/>
    </source>
</evidence>
<dbReference type="SMART" id="SM00086">
    <property type="entry name" value="PAC"/>
    <property type="match status" value="1"/>
</dbReference>
<evidence type="ECO:0000256" key="10">
    <source>
        <dbReference type="ARBA" id="ARBA00022741"/>
    </source>
</evidence>
<keyword evidence="15" id="KW-0675">Receptor</keyword>
<keyword evidence="5" id="KW-0716">Sensory transduction</keyword>
<evidence type="ECO:0000256" key="15">
    <source>
        <dbReference type="ARBA" id="ARBA00023170"/>
    </source>
</evidence>
<keyword evidence="13" id="KW-0157">Chromophore</keyword>
<dbReference type="OrthoDB" id="582170at2"/>
<dbReference type="Gene3D" id="3.30.565.10">
    <property type="entry name" value="Histidine kinase-like ATPase, C-terminal domain"/>
    <property type="match status" value="1"/>
</dbReference>
<dbReference type="Pfam" id="PF08447">
    <property type="entry name" value="PAS_3"/>
    <property type="match status" value="1"/>
</dbReference>
<accession>A0A1U7DI37</accession>
<name>A0A1U7DI37_9RHOB</name>
<keyword evidence="6" id="KW-0285">Flavoprotein</keyword>
<dbReference type="EMBL" id="CP019124">
    <property type="protein sequence ID" value="APX89553.1"/>
    <property type="molecule type" value="Genomic_DNA"/>
</dbReference>
<proteinExistence type="predicted"/>
<evidence type="ECO:0000256" key="11">
    <source>
        <dbReference type="ARBA" id="ARBA00022777"/>
    </source>
</evidence>
<keyword evidence="14" id="KW-0843">Virulence</keyword>
<dbReference type="SMART" id="SM00448">
    <property type="entry name" value="REC"/>
    <property type="match status" value="1"/>
</dbReference>
<evidence type="ECO:0000256" key="8">
    <source>
        <dbReference type="ARBA" id="ARBA00022679"/>
    </source>
</evidence>
<keyword evidence="17" id="KW-1185">Reference proteome</keyword>
<accession>A0A2M9DDB8</accession>
<evidence type="ECO:0000313" key="17">
    <source>
        <dbReference type="Proteomes" id="UP000187266"/>
    </source>
</evidence>
<evidence type="ECO:0000313" key="16">
    <source>
        <dbReference type="EMBL" id="APX89553.1"/>
    </source>
</evidence>
<keyword evidence="12" id="KW-0067">ATP-binding</keyword>
<dbReference type="InterPro" id="IPR000700">
    <property type="entry name" value="PAS-assoc_C"/>
</dbReference>
<dbReference type="SUPFAM" id="SSF55874">
    <property type="entry name" value="ATPase domain of HSP90 chaperone/DNA topoisomerase II/histidine kinase"/>
    <property type="match status" value="1"/>
</dbReference>